<dbReference type="Gene3D" id="3.20.20.70">
    <property type="entry name" value="Aldolase class I"/>
    <property type="match status" value="1"/>
</dbReference>
<dbReference type="Proteomes" id="UP000777438">
    <property type="component" value="Unassembled WGS sequence"/>
</dbReference>
<dbReference type="CDD" id="cd01675">
    <property type="entry name" value="RNR_III"/>
    <property type="match status" value="1"/>
</dbReference>
<dbReference type="GO" id="GO:0008998">
    <property type="term" value="F:ribonucleoside-triphosphate reductase (thioredoxin) activity"/>
    <property type="evidence" value="ECO:0007669"/>
    <property type="project" value="InterPro"/>
</dbReference>
<dbReference type="PANTHER" id="PTHR21075:SF0">
    <property type="entry name" value="ANAEROBIC RIBONUCLEOSIDE-TRIPHOSPHATE REDUCTASE"/>
    <property type="match status" value="1"/>
</dbReference>
<evidence type="ECO:0000313" key="7">
    <source>
        <dbReference type="EMBL" id="KAH6900558.1"/>
    </source>
</evidence>
<dbReference type="CDD" id="cd01335">
    <property type="entry name" value="Radical_SAM"/>
    <property type="match status" value="1"/>
</dbReference>
<evidence type="ECO:0000256" key="5">
    <source>
        <dbReference type="SAM" id="Coils"/>
    </source>
</evidence>
<accession>A0A9P9AXU5</accession>
<dbReference type="SFLD" id="SFLDS00029">
    <property type="entry name" value="Radical_SAM"/>
    <property type="match status" value="1"/>
</dbReference>
<dbReference type="GO" id="GO:0031250">
    <property type="term" value="C:anaerobic ribonucleoside-triphosphate reductase complex"/>
    <property type="evidence" value="ECO:0007669"/>
    <property type="project" value="TreeGrafter"/>
</dbReference>
<dbReference type="InterPro" id="IPR012840">
    <property type="entry name" value="NrdG2"/>
</dbReference>
<dbReference type="SUPFAM" id="SSF51998">
    <property type="entry name" value="PFL-like glycyl radical enzymes"/>
    <property type="match status" value="1"/>
</dbReference>
<dbReference type="OrthoDB" id="2099582at2759"/>
<dbReference type="InterPro" id="IPR007197">
    <property type="entry name" value="rSAM"/>
</dbReference>
<dbReference type="SUPFAM" id="SSF102114">
    <property type="entry name" value="Radical SAM enzymes"/>
    <property type="match status" value="1"/>
</dbReference>
<keyword evidence="8" id="KW-1185">Reference proteome</keyword>
<keyword evidence="3" id="KW-0408">Iron</keyword>
<evidence type="ECO:0000256" key="2">
    <source>
        <dbReference type="ARBA" id="ARBA00022723"/>
    </source>
</evidence>
<proteinExistence type="predicted"/>
<dbReference type="GO" id="GO:0009265">
    <property type="term" value="P:2'-deoxyribonucleotide biosynthetic process"/>
    <property type="evidence" value="ECO:0007669"/>
    <property type="project" value="TreeGrafter"/>
</dbReference>
<dbReference type="PROSITE" id="PS51918">
    <property type="entry name" value="RADICAL_SAM"/>
    <property type="match status" value="1"/>
</dbReference>
<evidence type="ECO:0000256" key="1">
    <source>
        <dbReference type="ARBA" id="ARBA00022691"/>
    </source>
</evidence>
<dbReference type="InterPro" id="IPR013785">
    <property type="entry name" value="Aldolase_TIM"/>
</dbReference>
<dbReference type="GO" id="GO:0046872">
    <property type="term" value="F:metal ion binding"/>
    <property type="evidence" value="ECO:0007669"/>
    <property type="project" value="UniProtKB-KW"/>
</dbReference>
<dbReference type="NCBIfam" id="TIGR02495">
    <property type="entry name" value="NrdG2"/>
    <property type="match status" value="1"/>
</dbReference>
<sequence length="836" mass="94682">MSTLEAPNPNVRLVDDYLTQATWRGAENANSTYSHQGLMQYLSQRVVSEYWLDKIYTKEIKKYNDENRFHIHDLGFLSAYCSGWSIEDILLQGFGGVENKIQCRPPKHLNTALNQTVNFLFTLQGELAGAQALSNFDTYLAPFIREDNLSYVDVFKYVQSFVYSLNVPTRSGFQSPFTNISLDLICPKNLEFQPVLIGGKPHETWLYGDFQEEMDMFNKAFAEIMIQGDGNGNIFSFPIPTYNLCEGFDWESPRWEPIWDMTAKYGIPYFANFINSDLDPEDFRSMCCRLRLDLSKLHCRVGGQYGASPLTGSIGVVTLNLPNLAFRSNGSKETFLAELSDTLRVAKDSLEIKRKVVNENMALYPYAAHYLSAAKHRTGSHWTNHFSTIGINGMNEALVGLFGEGIATHKDFALEVLEFIKERLQDFQNETGNLYNLEASPAESTCYKLARKDKVLFPERSIPTFYTNSTMLPVDTTDDLFEALSHQEELQCSYTGGTVFHAFLGERLSGWKLARDLVKLLTARYRVPYITLTPTFSICKTHGYIVGEHFQCPTCAQECLVYSRIVGYFRPVRDWNKGKTVEFGQRKTYRYPIEAVAGKSDSEEAKMRELERQVGEMVEDLPVAGYTKLTLSDWPGNPQASIMFTSRCNLSCPWCHNGPLVNGECDGYTIQDVFRHITSTPHKSLVISGGEPTIHKGLLPFMRLLKQAGVSIKLDSNGTSPVVLKRVFAEKLVDFVAMDIKCALENYKKVTGKKVSPKVLENSITLIKESGVPYEFRTTVVPSLVDMEDLFEAKRLAGGKLTMQRFRKGDTNLSEHFRDCEEHTEQEFKAMVTQVA</sequence>
<keyword evidence="1" id="KW-0949">S-adenosyl-L-methionine</keyword>
<dbReference type="SFLD" id="SFLDG01094">
    <property type="entry name" value="Uncharacterised_Radical_SAM_Su"/>
    <property type="match status" value="1"/>
</dbReference>
<evidence type="ECO:0000256" key="4">
    <source>
        <dbReference type="ARBA" id="ARBA00023014"/>
    </source>
</evidence>
<keyword evidence="4" id="KW-0411">Iron-sulfur</keyword>
<dbReference type="InterPro" id="IPR058240">
    <property type="entry name" value="rSAM_sf"/>
</dbReference>
<dbReference type="GO" id="GO:0004748">
    <property type="term" value="F:ribonucleoside-diphosphate reductase activity, thioredoxin disulfide as acceptor"/>
    <property type="evidence" value="ECO:0007669"/>
    <property type="project" value="TreeGrafter"/>
</dbReference>
<dbReference type="AlphaFoldDB" id="A0A9P9AXU5"/>
<dbReference type="Pfam" id="PF13597">
    <property type="entry name" value="NRDD"/>
    <property type="match status" value="1"/>
</dbReference>
<dbReference type="NCBIfam" id="NF006126">
    <property type="entry name" value="PRK08270.1"/>
    <property type="match status" value="1"/>
</dbReference>
<keyword evidence="5" id="KW-0175">Coiled coil</keyword>
<feature type="coiled-coil region" evidence="5">
    <location>
        <begin position="593"/>
        <end position="620"/>
    </location>
</feature>
<dbReference type="NCBIfam" id="TIGR02487">
    <property type="entry name" value="NrdD"/>
    <property type="match status" value="1"/>
</dbReference>
<dbReference type="GO" id="GO:0051536">
    <property type="term" value="F:iron-sulfur cluster binding"/>
    <property type="evidence" value="ECO:0007669"/>
    <property type="project" value="UniProtKB-KW"/>
</dbReference>
<dbReference type="InterPro" id="IPR012833">
    <property type="entry name" value="NrdD"/>
</dbReference>
<feature type="domain" description="Radical SAM core" evidence="6">
    <location>
        <begin position="634"/>
        <end position="836"/>
    </location>
</feature>
<evidence type="ECO:0000313" key="8">
    <source>
        <dbReference type="Proteomes" id="UP000777438"/>
    </source>
</evidence>
<dbReference type="Gene3D" id="3.20.70.20">
    <property type="match status" value="1"/>
</dbReference>
<keyword evidence="2" id="KW-0479">Metal-binding</keyword>
<reference evidence="7 8" key="1">
    <citation type="journal article" date="2021" name="Nat. Commun.">
        <title>Genetic determinants of endophytism in the Arabidopsis root mycobiome.</title>
        <authorList>
            <person name="Mesny F."/>
            <person name="Miyauchi S."/>
            <person name="Thiergart T."/>
            <person name="Pickel B."/>
            <person name="Atanasova L."/>
            <person name="Karlsson M."/>
            <person name="Huettel B."/>
            <person name="Barry K.W."/>
            <person name="Haridas S."/>
            <person name="Chen C."/>
            <person name="Bauer D."/>
            <person name="Andreopoulos W."/>
            <person name="Pangilinan J."/>
            <person name="LaButti K."/>
            <person name="Riley R."/>
            <person name="Lipzen A."/>
            <person name="Clum A."/>
            <person name="Drula E."/>
            <person name="Henrissat B."/>
            <person name="Kohler A."/>
            <person name="Grigoriev I.V."/>
            <person name="Martin F.M."/>
            <person name="Hacquard S."/>
        </authorList>
    </citation>
    <scope>NUCLEOTIDE SEQUENCE [LARGE SCALE GENOMIC DNA]</scope>
    <source>
        <strain evidence="7 8">MPI-CAGE-CH-0241</strain>
    </source>
</reference>
<name>A0A9P9AXU5_9HYPO</name>
<dbReference type="GO" id="GO:0006260">
    <property type="term" value="P:DNA replication"/>
    <property type="evidence" value="ECO:0007669"/>
    <property type="project" value="InterPro"/>
</dbReference>
<gene>
    <name evidence="7" type="ORF">B0T10DRAFT_471039</name>
</gene>
<comment type="caution">
    <text evidence="7">The sequence shown here is derived from an EMBL/GenBank/DDBJ whole genome shotgun (WGS) entry which is preliminary data.</text>
</comment>
<dbReference type="PANTHER" id="PTHR21075">
    <property type="entry name" value="ANAEROBIC RIBONUCLEOSIDE-TRIPHOSPHATE REDUCTASE"/>
    <property type="match status" value="1"/>
</dbReference>
<protein>
    <submittedName>
        <fullName evidence="7">Anaerobic ribonucleoside-triphosphate reductase</fullName>
    </submittedName>
</protein>
<dbReference type="Pfam" id="PF04055">
    <property type="entry name" value="Radical_SAM"/>
    <property type="match status" value="1"/>
</dbReference>
<organism evidence="7 8">
    <name type="scientific">Thelonectria olida</name>
    <dbReference type="NCBI Taxonomy" id="1576542"/>
    <lineage>
        <taxon>Eukaryota</taxon>
        <taxon>Fungi</taxon>
        <taxon>Dikarya</taxon>
        <taxon>Ascomycota</taxon>
        <taxon>Pezizomycotina</taxon>
        <taxon>Sordariomycetes</taxon>
        <taxon>Hypocreomycetidae</taxon>
        <taxon>Hypocreales</taxon>
        <taxon>Nectriaceae</taxon>
        <taxon>Thelonectria</taxon>
    </lineage>
</organism>
<evidence type="ECO:0000256" key="3">
    <source>
        <dbReference type="ARBA" id="ARBA00023004"/>
    </source>
</evidence>
<dbReference type="EMBL" id="JAGPYM010000001">
    <property type="protein sequence ID" value="KAH6900558.1"/>
    <property type="molecule type" value="Genomic_DNA"/>
</dbReference>
<evidence type="ECO:0000259" key="6">
    <source>
        <dbReference type="PROSITE" id="PS51918"/>
    </source>
</evidence>